<comment type="function">
    <text evidence="6">Axonemal protein which is implicated in axonemal and/or peri-axonemal structure assembly and regulates flagellum assembly and beating and therefore sperm motility.</text>
</comment>
<dbReference type="InterPro" id="IPR019734">
    <property type="entry name" value="TPR_rpt"/>
</dbReference>
<dbReference type="GO" id="GO:0005737">
    <property type="term" value="C:cytoplasm"/>
    <property type="evidence" value="ECO:0007669"/>
    <property type="project" value="UniProtKB-SubCell"/>
</dbReference>
<comment type="caution">
    <text evidence="8">The sequence shown here is derived from an EMBL/GenBank/DDBJ whole genome shotgun (WGS) entry which is preliminary data.</text>
</comment>
<evidence type="ECO:0000256" key="1">
    <source>
        <dbReference type="ARBA" id="ARBA00004496"/>
    </source>
</evidence>
<keyword evidence="9" id="KW-1185">Reference proteome</keyword>
<gene>
    <name evidence="8" type="ORF">UPYG_G00244140</name>
</gene>
<reference evidence="8 9" key="1">
    <citation type="submission" date="2024-06" db="EMBL/GenBank/DDBJ databases">
        <authorList>
            <person name="Pan Q."/>
            <person name="Wen M."/>
            <person name="Jouanno E."/>
            <person name="Zahm M."/>
            <person name="Klopp C."/>
            <person name="Cabau C."/>
            <person name="Louis A."/>
            <person name="Berthelot C."/>
            <person name="Parey E."/>
            <person name="Roest Crollius H."/>
            <person name="Montfort J."/>
            <person name="Robinson-Rechavi M."/>
            <person name="Bouchez O."/>
            <person name="Lampietro C."/>
            <person name="Lopez Roques C."/>
            <person name="Donnadieu C."/>
            <person name="Postlethwait J."/>
            <person name="Bobe J."/>
            <person name="Verreycken H."/>
            <person name="Guiguen Y."/>
        </authorList>
    </citation>
    <scope>NUCLEOTIDE SEQUENCE [LARGE SCALE GENOMIC DNA]</scope>
    <source>
        <strain evidence="8">Up_M1</strain>
        <tissue evidence="8">Testis</tissue>
    </source>
</reference>
<keyword evidence="2" id="KW-0963">Cytoplasm</keyword>
<dbReference type="AlphaFoldDB" id="A0ABD0WL15"/>
<dbReference type="InterPro" id="IPR011990">
    <property type="entry name" value="TPR-like_helical_dom_sf"/>
</dbReference>
<evidence type="ECO:0000256" key="6">
    <source>
        <dbReference type="ARBA" id="ARBA00044739"/>
    </source>
</evidence>
<evidence type="ECO:0000313" key="8">
    <source>
        <dbReference type="EMBL" id="KAL0970593.1"/>
    </source>
</evidence>
<sequence length="451" mass="50778">MSGSSSVARRQEVNFLPDINKPQKHSLAHGWTNPRSRLPKGNELPQQGRSQRPTISKDEIAMFRNSVWKNTCVEMLRGGFHRSFSELSAVLGRWKESRLAAGPGSVIWQQESLDKQPNKLHTLQHYLTRAEAAQRAGAWDQVYDNQLCLAQFFSEPEDRWLSHHFYQVSLASAQRFKMDGGQKEAEASANVAQVYMEQGQVDQARELYECLHQLTAGRLWSKVGGISLRSEACEGLCKVYTLLADGLLQTNDYKPAIKMLNKAFQMAKEAGDRRIEGEAAYRVGVAYQCVGDQEMAKRFLNMYMEICLALKDAEGQGKAYKAITKSLESEGKQAESVQCLEKYAEVSQSNGQQRNLQDACMCLGVACTSRGHDNRACTYFEQGYEIARDLGEVSLLQKAQVYLGSARAYSMIRKYSRHVETASHSDLQILIAWKARREDVFTDTTSSVTHT</sequence>
<evidence type="ECO:0000256" key="2">
    <source>
        <dbReference type="ARBA" id="ARBA00022490"/>
    </source>
</evidence>
<evidence type="ECO:0000313" key="9">
    <source>
        <dbReference type="Proteomes" id="UP001557470"/>
    </source>
</evidence>
<organism evidence="8 9">
    <name type="scientific">Umbra pygmaea</name>
    <name type="common">Eastern mudminnow</name>
    <dbReference type="NCBI Taxonomy" id="75934"/>
    <lineage>
        <taxon>Eukaryota</taxon>
        <taxon>Metazoa</taxon>
        <taxon>Chordata</taxon>
        <taxon>Craniata</taxon>
        <taxon>Vertebrata</taxon>
        <taxon>Euteleostomi</taxon>
        <taxon>Actinopterygii</taxon>
        <taxon>Neopterygii</taxon>
        <taxon>Teleostei</taxon>
        <taxon>Protacanthopterygii</taxon>
        <taxon>Esociformes</taxon>
        <taxon>Umbridae</taxon>
        <taxon>Umbra</taxon>
    </lineage>
</organism>
<feature type="region of interest" description="Disordered" evidence="7">
    <location>
        <begin position="1"/>
        <end position="56"/>
    </location>
</feature>
<proteinExistence type="predicted"/>
<dbReference type="SMART" id="SM00028">
    <property type="entry name" value="TPR"/>
    <property type="match status" value="4"/>
</dbReference>
<dbReference type="SUPFAM" id="SSF48452">
    <property type="entry name" value="TPR-like"/>
    <property type="match status" value="1"/>
</dbReference>
<dbReference type="PANTHER" id="PTHR46630:SF1">
    <property type="entry name" value="TETRATRICOPEPTIDE REPEAT PROTEIN 29"/>
    <property type="match status" value="1"/>
</dbReference>
<accession>A0ABD0WL15</accession>
<dbReference type="Gene3D" id="1.25.40.10">
    <property type="entry name" value="Tetratricopeptide repeat domain"/>
    <property type="match status" value="2"/>
</dbReference>
<dbReference type="Proteomes" id="UP001557470">
    <property type="component" value="Unassembled WGS sequence"/>
</dbReference>
<dbReference type="EMBL" id="JAGEUA010000007">
    <property type="protein sequence ID" value="KAL0970593.1"/>
    <property type="molecule type" value="Genomic_DNA"/>
</dbReference>
<evidence type="ECO:0000256" key="3">
    <source>
        <dbReference type="ARBA" id="ARBA00022737"/>
    </source>
</evidence>
<protein>
    <recommendedName>
        <fullName evidence="5">Tetratricopeptide repeat protein 29</fullName>
    </recommendedName>
</protein>
<dbReference type="PANTHER" id="PTHR46630">
    <property type="entry name" value="TETRATRICOPEPTIDE REPEAT PROTEIN 29"/>
    <property type="match status" value="1"/>
</dbReference>
<comment type="subcellular location">
    <subcellularLocation>
        <location evidence="1">Cytoplasm</location>
    </subcellularLocation>
</comment>
<keyword evidence="4" id="KW-0802">TPR repeat</keyword>
<keyword evidence="3" id="KW-0677">Repeat</keyword>
<evidence type="ECO:0000256" key="4">
    <source>
        <dbReference type="ARBA" id="ARBA00022803"/>
    </source>
</evidence>
<evidence type="ECO:0000256" key="7">
    <source>
        <dbReference type="SAM" id="MobiDB-lite"/>
    </source>
</evidence>
<feature type="compositionally biased region" description="Polar residues" evidence="7">
    <location>
        <begin position="44"/>
        <end position="54"/>
    </location>
</feature>
<name>A0ABD0WL15_UMBPY</name>
<evidence type="ECO:0000256" key="5">
    <source>
        <dbReference type="ARBA" id="ARBA00040665"/>
    </source>
</evidence>
<dbReference type="InterPro" id="IPR051476">
    <property type="entry name" value="Bac_ResReg_Asp_Phosphatase"/>
</dbReference>